<evidence type="ECO:0000256" key="3">
    <source>
        <dbReference type="ARBA" id="ARBA00022723"/>
    </source>
</evidence>
<dbReference type="Pfam" id="PF00104">
    <property type="entry name" value="Hormone_recep"/>
    <property type="match status" value="1"/>
</dbReference>
<evidence type="ECO:0000256" key="4">
    <source>
        <dbReference type="ARBA" id="ARBA00022771"/>
    </source>
</evidence>
<evidence type="ECO:0000256" key="10">
    <source>
        <dbReference type="ARBA" id="ARBA00023242"/>
    </source>
</evidence>
<evidence type="ECO:0000313" key="13">
    <source>
        <dbReference type="Proteomes" id="UP000887572"/>
    </source>
</evidence>
<dbReference type="PRINTS" id="PR00047">
    <property type="entry name" value="STROIDFINGER"/>
</dbReference>
<keyword evidence="8" id="KW-0804">Transcription</keyword>
<dbReference type="SUPFAM" id="SSF57716">
    <property type="entry name" value="Glucocorticoid receptor-like (DNA-binding domain)"/>
    <property type="match status" value="1"/>
</dbReference>
<dbReference type="Proteomes" id="UP000887572">
    <property type="component" value="Unplaced"/>
</dbReference>
<feature type="compositionally biased region" description="Basic and acidic residues" evidence="11">
    <location>
        <begin position="1257"/>
        <end position="1278"/>
    </location>
</feature>
<feature type="region of interest" description="Disordered" evidence="11">
    <location>
        <begin position="1257"/>
        <end position="1295"/>
    </location>
</feature>
<name>A0A914I6R5_GLORO</name>
<evidence type="ECO:0000256" key="2">
    <source>
        <dbReference type="ARBA" id="ARBA00005993"/>
    </source>
</evidence>
<keyword evidence="9" id="KW-0675">Receptor</keyword>
<dbReference type="PROSITE" id="PS00031">
    <property type="entry name" value="NUCLEAR_REC_DBD_1"/>
    <property type="match status" value="1"/>
</dbReference>
<dbReference type="InterPro" id="IPR013088">
    <property type="entry name" value="Znf_NHR/GATA"/>
</dbReference>
<protein>
    <submittedName>
        <fullName evidence="14">Nuclear receptor domain-containing protein</fullName>
    </submittedName>
</protein>
<evidence type="ECO:0000313" key="14">
    <source>
        <dbReference type="WBParaSite" id="Gr19_v10_g7144.t1"/>
    </source>
</evidence>
<keyword evidence="7" id="KW-0238">DNA-binding</keyword>
<dbReference type="InterPro" id="IPR050274">
    <property type="entry name" value="Nuclear_hormone_rcpt_NR2"/>
</dbReference>
<comment type="similarity">
    <text evidence="2">Belongs to the nuclear hormone receptor family.</text>
</comment>
<feature type="region of interest" description="Disordered" evidence="11">
    <location>
        <begin position="1169"/>
        <end position="1224"/>
    </location>
</feature>
<dbReference type="GO" id="GO:0008270">
    <property type="term" value="F:zinc ion binding"/>
    <property type="evidence" value="ECO:0007669"/>
    <property type="project" value="UniProtKB-KW"/>
</dbReference>
<evidence type="ECO:0000256" key="1">
    <source>
        <dbReference type="ARBA" id="ARBA00004123"/>
    </source>
</evidence>
<dbReference type="Pfam" id="PF00105">
    <property type="entry name" value="zf-C4"/>
    <property type="match status" value="1"/>
</dbReference>
<proteinExistence type="inferred from homology"/>
<evidence type="ECO:0000259" key="12">
    <source>
        <dbReference type="PROSITE" id="PS51030"/>
    </source>
</evidence>
<dbReference type="Gene3D" id="1.10.565.10">
    <property type="entry name" value="Retinoid X Receptor"/>
    <property type="match status" value="2"/>
</dbReference>
<evidence type="ECO:0000256" key="9">
    <source>
        <dbReference type="ARBA" id="ARBA00023170"/>
    </source>
</evidence>
<dbReference type="InterPro" id="IPR035500">
    <property type="entry name" value="NHR-like_dom_sf"/>
</dbReference>
<feature type="compositionally biased region" description="Low complexity" evidence="11">
    <location>
        <begin position="184"/>
        <end position="198"/>
    </location>
</feature>
<reference evidence="14" key="1">
    <citation type="submission" date="2022-11" db="UniProtKB">
        <authorList>
            <consortium name="WormBaseParasite"/>
        </authorList>
    </citation>
    <scope>IDENTIFICATION</scope>
</reference>
<keyword evidence="10" id="KW-0539">Nucleus</keyword>
<keyword evidence="13" id="KW-1185">Reference proteome</keyword>
<dbReference type="SMART" id="SM00399">
    <property type="entry name" value="ZnF_C4"/>
    <property type="match status" value="1"/>
</dbReference>
<feature type="region of interest" description="Disordered" evidence="11">
    <location>
        <begin position="174"/>
        <end position="210"/>
    </location>
</feature>
<sequence>MDGGDDVLFAAVVTDDVRTAQRGSRFETWSDLLGALKQTHIAPAPVGAPAALLLIFAASAFRNGTHQAGRSCLGRGALSGRMSTTTASAPLATAASLGNLMDHRATAASVVRSAAGGIDVSSSAVFPRSSTASAFLPPAAAAANSAAFHAAGQYSAAAIKRPLSGLASLPPLLHASTEPNGRRSSPTAALAAPPSSSLQPPPPPPSHALNGLLTLHQQLAIAQQQQQQQQQKHQQQMGFAAAAAQQLAVSGLASPANLVAMMQAVNNLRLHQQQQAVQRAQQQQQQQSNQQNPFVALEQLRTAGGLDQKLDQKHFMSPQQQHHLVTKQPIGPFVAGLSHSAGSNMAGGGAGGVPPKLELNKDSSAAGSPTSVNGCGSTIGSGELCVVCGDKASGRHYGAISCEGCKGFFKRSIRKQIAYVCRGSKDCPVTKFHRNRCQFCRLKKCLSTGMKSESVQAERRPMNAAMVAAAAAVAASSVSMTSTDVPSTLPPAVPGGRFSSAGSMSTNIRHHHRQGGPASSATSAASEFSSAFGHSSGSAFMAPPTMVSASASFGPNAFQSVNALAASLYRQQQQLHQHNNNNNNNKRGGSPLGNGAAAELLQHQGGATKRKRLNTGDAPPARNLQSPEHLLTQSSTYSNLQQGLLAFVNRHHQLQQQQIAANNSVDDIRFHQTQQQQPSVVQHHSILVDTSSGSDSGGTTDALALHHHHHHVQLGKRCSSPPHSSSDNDATSSSALVDICGNGGTVVVAARDSHGSPSLLKPALISSNSSVGTGGGPIGLHGSLSPPITSQSPSPPTAMAGTMVNAAGGISANNNNNNNNDASLLAQLLKRDFAFSNQAHQQETTAGDNIVVDTLDGHHADPLLLLELDDSPTASSRGSSAFSVDGAALNNGTGSSSSPPLPALQSPVISAQCAKFELPIPPQLDAQQTPLQQQQQQQSAVTGGVDLGFICESASRLLFLSVHWVKGIRALADQHTLMESTMKGKWCDLFVLGLVQCAHELNLPHMLRTVNAHLCARCRYGQLKWERYEELCRQIALLHLFAQKTRQLKLSGMEFAYLKAIAFTGADLPPRAQHTQLVRQLSLHTGHGAAQLRQLNSLTCQELFEHIVQSQLVRSFGDADTVKRRRRHFCCRKKKAANFDLLETTTTAAAASGGECCADGGSDCCGASSTTAGTATTTTTTTEGGGGGGGADQRSDGTCEKSDECRSSGGERKEDSGNGDEQHELDADGTLILCCDTTTSPGSSASQQQTIVVVTHKREDDGDVASRKAKEQRIKSDVMTDNEEQQHHHTLRGGELGPEEMLVAVERHSLLLQLLPCLRWFNEATLVELFFSTLLGSISIETVIPFILNTNTETIFERNGAVNCTSVSGGEQGGGGRQQAVTGQSAVAAAASLSMSLTLGHVKLEQDDDRHHAEKSDEVEQDDYKHQQQRNRRHSSSSNSSSDRWMNVNRA</sequence>
<dbReference type="GO" id="GO:0043565">
    <property type="term" value="F:sequence-specific DNA binding"/>
    <property type="evidence" value="ECO:0007669"/>
    <property type="project" value="InterPro"/>
</dbReference>
<keyword evidence="6" id="KW-0805">Transcription regulation</keyword>
<evidence type="ECO:0000256" key="11">
    <source>
        <dbReference type="SAM" id="MobiDB-lite"/>
    </source>
</evidence>
<dbReference type="InterPro" id="IPR001628">
    <property type="entry name" value="Znf_hrmn_rcpt"/>
</dbReference>
<evidence type="ECO:0000256" key="8">
    <source>
        <dbReference type="ARBA" id="ARBA00023163"/>
    </source>
</evidence>
<feature type="region of interest" description="Disordered" evidence="11">
    <location>
        <begin position="345"/>
        <end position="365"/>
    </location>
</feature>
<feature type="compositionally biased region" description="Basic and acidic residues" evidence="11">
    <location>
        <begin position="1405"/>
        <end position="1426"/>
    </location>
</feature>
<feature type="compositionally biased region" description="Basic and acidic residues" evidence="11">
    <location>
        <begin position="1193"/>
        <end position="1224"/>
    </location>
</feature>
<dbReference type="FunFam" id="3.30.50.10:FF:000015">
    <property type="entry name" value="Nuclear receptor subfamily 2, group C, member 1"/>
    <property type="match status" value="1"/>
</dbReference>
<dbReference type="SUPFAM" id="SSF48508">
    <property type="entry name" value="Nuclear receptor ligand-binding domain"/>
    <property type="match status" value="1"/>
</dbReference>
<evidence type="ECO:0000256" key="6">
    <source>
        <dbReference type="ARBA" id="ARBA00023015"/>
    </source>
</evidence>
<dbReference type="WBParaSite" id="Gr19_v10_g7144.t1">
    <property type="protein sequence ID" value="Gr19_v10_g7144.t1"/>
    <property type="gene ID" value="Gr19_v10_g7144"/>
</dbReference>
<dbReference type="Gene3D" id="3.30.50.10">
    <property type="entry name" value="Erythroid Transcription Factor GATA-1, subunit A"/>
    <property type="match status" value="1"/>
</dbReference>
<comment type="subcellular location">
    <subcellularLocation>
        <location evidence="1">Nucleus</location>
    </subcellularLocation>
</comment>
<feature type="region of interest" description="Disordered" evidence="11">
    <location>
        <begin position="711"/>
        <end position="732"/>
    </location>
</feature>
<dbReference type="InterPro" id="IPR000536">
    <property type="entry name" value="Nucl_hrmn_rcpt_lig-bd"/>
</dbReference>
<evidence type="ECO:0000256" key="5">
    <source>
        <dbReference type="ARBA" id="ARBA00022833"/>
    </source>
</evidence>
<accession>A0A914I6R5</accession>
<dbReference type="GO" id="GO:0005634">
    <property type="term" value="C:nucleus"/>
    <property type="evidence" value="ECO:0007669"/>
    <property type="project" value="UniProtKB-SubCell"/>
</dbReference>
<dbReference type="GO" id="GO:0003700">
    <property type="term" value="F:DNA-binding transcription factor activity"/>
    <property type="evidence" value="ECO:0007669"/>
    <property type="project" value="InterPro"/>
</dbReference>
<keyword evidence="5" id="KW-0862">Zinc</keyword>
<feature type="region of interest" description="Disordered" evidence="11">
    <location>
        <begin position="606"/>
        <end position="626"/>
    </location>
</feature>
<organism evidence="13 14">
    <name type="scientific">Globodera rostochiensis</name>
    <name type="common">Golden nematode worm</name>
    <name type="synonym">Heterodera rostochiensis</name>
    <dbReference type="NCBI Taxonomy" id="31243"/>
    <lineage>
        <taxon>Eukaryota</taxon>
        <taxon>Metazoa</taxon>
        <taxon>Ecdysozoa</taxon>
        <taxon>Nematoda</taxon>
        <taxon>Chromadorea</taxon>
        <taxon>Rhabditida</taxon>
        <taxon>Tylenchina</taxon>
        <taxon>Tylenchomorpha</taxon>
        <taxon>Tylenchoidea</taxon>
        <taxon>Heteroderidae</taxon>
        <taxon>Heteroderinae</taxon>
        <taxon>Globodera</taxon>
    </lineage>
</organism>
<dbReference type="PROSITE" id="PS51030">
    <property type="entry name" value="NUCLEAR_REC_DBD_2"/>
    <property type="match status" value="1"/>
</dbReference>
<feature type="compositionally biased region" description="Low complexity" evidence="11">
    <location>
        <begin position="1169"/>
        <end position="1182"/>
    </location>
</feature>
<evidence type="ECO:0000256" key="7">
    <source>
        <dbReference type="ARBA" id="ARBA00023125"/>
    </source>
</evidence>
<dbReference type="PANTHER" id="PTHR24083">
    <property type="entry name" value="NUCLEAR HORMONE RECEPTOR"/>
    <property type="match status" value="1"/>
</dbReference>
<feature type="domain" description="Nuclear receptor" evidence="12">
    <location>
        <begin position="382"/>
        <end position="457"/>
    </location>
</feature>
<feature type="region of interest" description="Disordered" evidence="11">
    <location>
        <begin position="1405"/>
        <end position="1451"/>
    </location>
</feature>
<feature type="region of interest" description="Disordered" evidence="11">
    <location>
        <begin position="483"/>
        <end position="523"/>
    </location>
</feature>
<keyword evidence="4" id="KW-0863">Zinc-finger</keyword>
<keyword evidence="3" id="KW-0479">Metal-binding</keyword>